<evidence type="ECO:0000256" key="2">
    <source>
        <dbReference type="SAM" id="SignalP"/>
    </source>
</evidence>
<evidence type="ECO:0000256" key="1">
    <source>
        <dbReference type="SAM" id="Phobius"/>
    </source>
</evidence>
<evidence type="ECO:0000313" key="4">
    <source>
        <dbReference type="Proteomes" id="UP000270224"/>
    </source>
</evidence>
<name>A0A3N0WU29_9FLAO</name>
<feature type="transmembrane region" description="Helical" evidence="1">
    <location>
        <begin position="64"/>
        <end position="81"/>
    </location>
</feature>
<evidence type="ECO:0000313" key="3">
    <source>
        <dbReference type="EMBL" id="ROI08455.1"/>
    </source>
</evidence>
<dbReference type="Proteomes" id="UP000270224">
    <property type="component" value="Unassembled WGS sequence"/>
</dbReference>
<dbReference type="RefSeq" id="WP_123266745.1">
    <property type="nucleotide sequence ID" value="NZ_RJUG01000004.1"/>
</dbReference>
<feature type="transmembrane region" description="Helical" evidence="1">
    <location>
        <begin position="102"/>
        <end position="122"/>
    </location>
</feature>
<reference evidence="4" key="1">
    <citation type="submission" date="2018-11" db="EMBL/GenBank/DDBJ databases">
        <title>Proposal to divide the Flavobacteriaceae and reorganize its genera based on Amino Acid Identity values calculated from whole genome sequences.</title>
        <authorList>
            <person name="Nicholson A.C."/>
            <person name="Gulvik C.A."/>
            <person name="Whitney A.M."/>
            <person name="Humrighouse B.W."/>
            <person name="Bell M."/>
            <person name="Holmens B."/>
            <person name="Steigerwalt A."/>
            <person name="Villarma A."/>
            <person name="Sheth M."/>
            <person name="Batra D."/>
            <person name="Pryor J."/>
            <person name="Bernardet J.-F."/>
            <person name="Hugo C."/>
            <person name="Kampfer P."/>
            <person name="Newman J."/>
            <person name="Mcquiston J.R."/>
        </authorList>
    </citation>
    <scope>NUCLEOTIDE SEQUENCE [LARGE SCALE GENOMIC DNA]</scope>
    <source>
        <strain evidence="4">H3056</strain>
    </source>
</reference>
<comment type="caution">
    <text evidence="3">The sequence shown here is derived from an EMBL/GenBank/DDBJ whole genome shotgun (WGS) entry which is preliminary data.</text>
</comment>
<keyword evidence="2" id="KW-0732">Signal</keyword>
<proteinExistence type="predicted"/>
<gene>
    <name evidence="3" type="ORF">EGI11_09845</name>
</gene>
<organism evidence="3 4">
    <name type="scientific">Kaistella daneshvariae</name>
    <dbReference type="NCBI Taxonomy" id="2487074"/>
    <lineage>
        <taxon>Bacteria</taxon>
        <taxon>Pseudomonadati</taxon>
        <taxon>Bacteroidota</taxon>
        <taxon>Flavobacteriia</taxon>
        <taxon>Flavobacteriales</taxon>
        <taxon>Weeksellaceae</taxon>
        <taxon>Chryseobacterium group</taxon>
        <taxon>Kaistella</taxon>
    </lineage>
</organism>
<feature type="chain" id="PRO_5018114462" evidence="2">
    <location>
        <begin position="19"/>
        <end position="160"/>
    </location>
</feature>
<dbReference type="EMBL" id="RJUG01000004">
    <property type="protein sequence ID" value="ROI08455.1"/>
    <property type="molecule type" value="Genomic_DNA"/>
</dbReference>
<keyword evidence="1" id="KW-1133">Transmembrane helix</keyword>
<keyword evidence="1" id="KW-0812">Transmembrane</keyword>
<feature type="signal peptide" evidence="2">
    <location>
        <begin position="1"/>
        <end position="18"/>
    </location>
</feature>
<accession>A0A3N0WU29</accession>
<protein>
    <submittedName>
        <fullName evidence="3">Uncharacterized protein</fullName>
    </submittedName>
</protein>
<dbReference type="AlphaFoldDB" id="A0A3N0WU29"/>
<dbReference type="OrthoDB" id="1274641at2"/>
<keyword evidence="1" id="KW-0472">Membrane</keyword>
<sequence length="160" mass="17037">MKKILLLSAVISFQTAFSQVSMTGNKLEKDGQTYKMSKYKDVFSNPEAVSHFKKARTNSTVGEIFAYAGGFAIGAGIIPALSGKKQEVRNGVVYENQPSRGWTVVGIGAGLVGIGIPFAIAANKNAQKALELENGGTATAFQPYFRLESAGNGMALSYNF</sequence>